<dbReference type="PROSITE" id="PS00903">
    <property type="entry name" value="CYT_DCMP_DEAMINASES_1"/>
    <property type="match status" value="1"/>
</dbReference>
<evidence type="ECO:0000256" key="4">
    <source>
        <dbReference type="ARBA" id="ARBA00022801"/>
    </source>
</evidence>
<dbReference type="Ensembl" id="ENSCMMT00000007355.1">
    <property type="protein sequence ID" value="ENSCMMP00000006629.1"/>
    <property type="gene ID" value="ENSCMMG00000004236.1"/>
</dbReference>
<evidence type="ECO:0000256" key="5">
    <source>
        <dbReference type="ARBA" id="ARBA00022833"/>
    </source>
</evidence>
<keyword evidence="3" id="KW-0479">Metal-binding</keyword>
<comment type="similarity">
    <text evidence="2">Belongs to the cytidine and deoxycytidylate deaminase family.</text>
</comment>
<keyword evidence="5" id="KW-0862">Zinc</keyword>
<feature type="region of interest" description="Disordered" evidence="6">
    <location>
        <begin position="150"/>
        <end position="172"/>
    </location>
</feature>
<reference evidence="8" key="3">
    <citation type="submission" date="2025-09" db="UniProtKB">
        <authorList>
            <consortium name="Ensembl"/>
        </authorList>
    </citation>
    <scope>IDENTIFICATION</scope>
</reference>
<reference evidence="8" key="1">
    <citation type="submission" date="2018-09" db="EMBL/GenBank/DDBJ databases">
        <title>Common duck and Muscovy duck high density SNP chip.</title>
        <authorList>
            <person name="Vignal A."/>
            <person name="Thebault N."/>
            <person name="Warren W.C."/>
        </authorList>
    </citation>
    <scope>NUCLEOTIDE SEQUENCE [LARGE SCALE GENOMIC DNA]</scope>
</reference>
<name>A0A8C3BKH7_CAIMO</name>
<evidence type="ECO:0000256" key="3">
    <source>
        <dbReference type="ARBA" id="ARBA00022723"/>
    </source>
</evidence>
<evidence type="ECO:0000256" key="6">
    <source>
        <dbReference type="SAM" id="MobiDB-lite"/>
    </source>
</evidence>
<accession>A0A8C3BKH7</accession>
<keyword evidence="4" id="KW-0378">Hydrolase</keyword>
<dbReference type="GO" id="GO:0008270">
    <property type="term" value="F:zinc ion binding"/>
    <property type="evidence" value="ECO:0007669"/>
    <property type="project" value="InterPro"/>
</dbReference>
<proteinExistence type="inferred from homology"/>
<dbReference type="GO" id="GO:0072527">
    <property type="term" value="P:pyrimidine-containing compound metabolic process"/>
    <property type="evidence" value="ECO:0007669"/>
    <property type="project" value="UniProtKB-ARBA"/>
</dbReference>
<dbReference type="PANTHER" id="PTHR11644">
    <property type="entry name" value="CYTIDINE DEAMINASE"/>
    <property type="match status" value="1"/>
</dbReference>
<dbReference type="InterPro" id="IPR050202">
    <property type="entry name" value="Cyt/Deoxycyt_deaminase"/>
</dbReference>
<evidence type="ECO:0000313" key="8">
    <source>
        <dbReference type="Ensembl" id="ENSCMMP00000006629.1"/>
    </source>
</evidence>
<evidence type="ECO:0000256" key="2">
    <source>
        <dbReference type="ARBA" id="ARBA00006576"/>
    </source>
</evidence>
<dbReference type="AlphaFoldDB" id="A0A8C3BKH7"/>
<protein>
    <submittedName>
        <fullName evidence="8">Cytidine deaminase</fullName>
    </submittedName>
</protein>
<organism evidence="8 9">
    <name type="scientific">Cairina moschata</name>
    <name type="common">Muscovy duck</name>
    <dbReference type="NCBI Taxonomy" id="8855"/>
    <lineage>
        <taxon>Eukaryota</taxon>
        <taxon>Metazoa</taxon>
        <taxon>Chordata</taxon>
        <taxon>Craniata</taxon>
        <taxon>Vertebrata</taxon>
        <taxon>Euteleostomi</taxon>
        <taxon>Archelosauria</taxon>
        <taxon>Archosauria</taxon>
        <taxon>Dinosauria</taxon>
        <taxon>Saurischia</taxon>
        <taxon>Theropoda</taxon>
        <taxon>Coelurosauria</taxon>
        <taxon>Aves</taxon>
        <taxon>Neognathae</taxon>
        <taxon>Galloanserae</taxon>
        <taxon>Anseriformes</taxon>
        <taxon>Anatidae</taxon>
        <taxon>Anatinae</taxon>
        <taxon>Cairina</taxon>
    </lineage>
</organism>
<dbReference type="CDD" id="cd01283">
    <property type="entry name" value="cytidine_deaminase"/>
    <property type="match status" value="1"/>
</dbReference>
<dbReference type="InterPro" id="IPR016193">
    <property type="entry name" value="Cytidine_deaminase-like"/>
</dbReference>
<dbReference type="InterPro" id="IPR002125">
    <property type="entry name" value="CMP_dCMP_dom"/>
</dbReference>
<dbReference type="GO" id="GO:0055086">
    <property type="term" value="P:nucleobase-containing small molecule metabolic process"/>
    <property type="evidence" value="ECO:0007669"/>
    <property type="project" value="UniProtKB-ARBA"/>
</dbReference>
<reference evidence="8" key="2">
    <citation type="submission" date="2025-08" db="UniProtKB">
        <authorList>
            <consortium name="Ensembl"/>
        </authorList>
    </citation>
    <scope>IDENTIFICATION</scope>
</reference>
<dbReference type="PANTHER" id="PTHR11644:SF2">
    <property type="entry name" value="CYTIDINE DEAMINASE"/>
    <property type="match status" value="1"/>
</dbReference>
<evidence type="ECO:0000259" key="7">
    <source>
        <dbReference type="PROSITE" id="PS51747"/>
    </source>
</evidence>
<dbReference type="GO" id="GO:0004126">
    <property type="term" value="F:cytidine deaminase activity"/>
    <property type="evidence" value="ECO:0007669"/>
    <property type="project" value="TreeGrafter"/>
</dbReference>
<dbReference type="Gene3D" id="3.40.140.10">
    <property type="entry name" value="Cytidine Deaminase, domain 2"/>
    <property type="match status" value="1"/>
</dbReference>
<dbReference type="GO" id="GO:0005829">
    <property type="term" value="C:cytosol"/>
    <property type="evidence" value="ECO:0007669"/>
    <property type="project" value="TreeGrafter"/>
</dbReference>
<evidence type="ECO:0000313" key="9">
    <source>
        <dbReference type="Proteomes" id="UP000694556"/>
    </source>
</evidence>
<comment type="cofactor">
    <cofactor evidence="1">
        <name>Zn(2+)</name>
        <dbReference type="ChEBI" id="CHEBI:29105"/>
    </cofactor>
</comment>
<dbReference type="GO" id="GO:0042802">
    <property type="term" value="F:identical protein binding"/>
    <property type="evidence" value="ECO:0007669"/>
    <property type="project" value="UniProtKB-ARBA"/>
</dbReference>
<sequence length="172" mass="18296">MHWLEARMGRDAWKGREMATFCVFPALKLKKMSLEGVSPNYGGVPEPWGCPRAVGVSGAGCFPAGCNVENACYSLGVCAERTAIQKAISEGHTRFRAMAITSDMETDFIVPCGACRQVMREVSVPPTPQVPPSIPPGAVSMGTAALAPPNPKTGLFLQKQSPHPPIPVGSWC</sequence>
<dbReference type="SUPFAM" id="SSF53927">
    <property type="entry name" value="Cytidine deaminase-like"/>
    <property type="match status" value="1"/>
</dbReference>
<dbReference type="InterPro" id="IPR016192">
    <property type="entry name" value="APOBEC/CMP_deaminase_Zn-bd"/>
</dbReference>
<feature type="compositionally biased region" description="Pro residues" evidence="6">
    <location>
        <begin position="162"/>
        <end position="172"/>
    </location>
</feature>
<dbReference type="Pfam" id="PF00383">
    <property type="entry name" value="dCMP_cyt_deam_1"/>
    <property type="match status" value="1"/>
</dbReference>
<feature type="domain" description="CMP/dCMP-type deaminase" evidence="7">
    <location>
        <begin position="17"/>
        <end position="142"/>
    </location>
</feature>
<keyword evidence="9" id="KW-1185">Reference proteome</keyword>
<dbReference type="Proteomes" id="UP000694556">
    <property type="component" value="Chromosome 22"/>
</dbReference>
<evidence type="ECO:0000256" key="1">
    <source>
        <dbReference type="ARBA" id="ARBA00001947"/>
    </source>
</evidence>
<dbReference type="PROSITE" id="PS51747">
    <property type="entry name" value="CYT_DCMP_DEAMINASES_2"/>
    <property type="match status" value="1"/>
</dbReference>